<evidence type="ECO:0000259" key="9">
    <source>
        <dbReference type="Pfam" id="PF22700"/>
    </source>
</evidence>
<reference evidence="10" key="1">
    <citation type="journal article" date="2020" name="mSystems">
        <title>Genome- and Community-Level Interaction Insights into Carbon Utilization and Element Cycling Functions of Hydrothermarchaeota in Hydrothermal Sediment.</title>
        <authorList>
            <person name="Zhou Z."/>
            <person name="Liu Y."/>
            <person name="Xu W."/>
            <person name="Pan J."/>
            <person name="Luo Z.H."/>
            <person name="Li M."/>
        </authorList>
    </citation>
    <scope>NUCLEOTIDE SEQUENCE [LARGE SCALE GENOMIC DNA]</scope>
    <source>
        <strain evidence="10">HyVt-456</strain>
    </source>
</reference>
<accession>A0A7V1LNC7</accession>
<feature type="domain" description="Mvd1 C-terminal" evidence="8">
    <location>
        <begin position="176"/>
        <end position="302"/>
    </location>
</feature>
<dbReference type="GO" id="GO:0005829">
    <property type="term" value="C:cytosol"/>
    <property type="evidence" value="ECO:0007669"/>
    <property type="project" value="InterPro"/>
</dbReference>
<evidence type="ECO:0000256" key="4">
    <source>
        <dbReference type="ARBA" id="ARBA00022741"/>
    </source>
</evidence>
<dbReference type="AlphaFoldDB" id="A0A7V1LNC7"/>
<evidence type="ECO:0000256" key="6">
    <source>
        <dbReference type="ARBA" id="ARBA00023098"/>
    </source>
</evidence>
<dbReference type="EMBL" id="DRLD01000294">
    <property type="protein sequence ID" value="HED11135.1"/>
    <property type="molecule type" value="Genomic_DNA"/>
</dbReference>
<gene>
    <name evidence="10" type="primary">mvaD</name>
    <name evidence="10" type="ORF">ENJ10_10640</name>
</gene>
<dbReference type="GO" id="GO:0005524">
    <property type="term" value="F:ATP binding"/>
    <property type="evidence" value="ECO:0007669"/>
    <property type="project" value="UniProtKB-KW"/>
</dbReference>
<dbReference type="PANTHER" id="PTHR10977">
    <property type="entry name" value="DIPHOSPHOMEVALONATE DECARBOXYLASE"/>
    <property type="match status" value="1"/>
</dbReference>
<evidence type="ECO:0000259" key="8">
    <source>
        <dbReference type="Pfam" id="PF18376"/>
    </source>
</evidence>
<dbReference type="Proteomes" id="UP000886005">
    <property type="component" value="Unassembled WGS sequence"/>
</dbReference>
<dbReference type="InterPro" id="IPR036554">
    <property type="entry name" value="GHMP_kinase_C_sf"/>
</dbReference>
<organism evidence="10">
    <name type="scientific">Caldithrix abyssi</name>
    <dbReference type="NCBI Taxonomy" id="187145"/>
    <lineage>
        <taxon>Bacteria</taxon>
        <taxon>Pseudomonadati</taxon>
        <taxon>Calditrichota</taxon>
        <taxon>Calditrichia</taxon>
        <taxon>Calditrichales</taxon>
        <taxon>Calditrichaceae</taxon>
        <taxon>Caldithrix</taxon>
    </lineage>
</organism>
<dbReference type="GO" id="GO:0019287">
    <property type="term" value="P:isopentenyl diphosphate biosynthetic process, mevalonate pathway"/>
    <property type="evidence" value="ECO:0007669"/>
    <property type="project" value="InterPro"/>
</dbReference>
<dbReference type="GO" id="GO:0004163">
    <property type="term" value="F:diphosphomevalonate decarboxylase activity"/>
    <property type="evidence" value="ECO:0007669"/>
    <property type="project" value="UniProtKB-EC"/>
</dbReference>
<dbReference type="InterPro" id="IPR053859">
    <property type="entry name" value="MVD-like_N"/>
</dbReference>
<dbReference type="PIRSF" id="PIRSF015950">
    <property type="entry name" value="Mev_P_decrbx"/>
    <property type="match status" value="1"/>
</dbReference>
<evidence type="ECO:0000256" key="5">
    <source>
        <dbReference type="ARBA" id="ARBA00022840"/>
    </source>
</evidence>
<dbReference type="InterPro" id="IPR041431">
    <property type="entry name" value="Mvd1_C"/>
</dbReference>
<evidence type="ECO:0000256" key="7">
    <source>
        <dbReference type="ARBA" id="ARBA00023239"/>
    </source>
</evidence>
<feature type="domain" description="Diphosphomevalonate decarboxylase-like N-terminal" evidence="9">
    <location>
        <begin position="6"/>
        <end position="160"/>
    </location>
</feature>
<keyword evidence="5" id="KW-0067">ATP-binding</keyword>
<dbReference type="FunFam" id="3.30.230.10:FF:000072">
    <property type="entry name" value="Diphosphomevalonate decarboxylase"/>
    <property type="match status" value="1"/>
</dbReference>
<name>A0A7V1LNC7_CALAY</name>
<sequence length="325" mass="35139">MIKARAHSNIALVKYWGKKNIALNTPAVGSISLCLEALYTETGVLFDPLLEKDELLLNGRPATEKERGRVSSFLDIIRREAGSRQAARVESVNNFPTAAGLASSASAFAALALAASRAAGLELSGQELSILARMGSGSAARSLFGGFVEMHRGRREDGRDAWAEPLYPADYWPLQVIIAITSEVQKKTGSTDGMELSRRTSPYYRAWVDSSEDDLAAMRAALAEKDFQKLAEVSEFSCLKMHALAMASNPGLIYWSAATLELLHWVRTLREQGTPVFFTIDAGPQLKIICPPSYSSAIVDQLSGHPAVERTIVSALGPDARVLGA</sequence>
<dbReference type="InterPro" id="IPR014721">
    <property type="entry name" value="Ribsml_uS5_D2-typ_fold_subgr"/>
</dbReference>
<keyword evidence="6" id="KW-0443">Lipid metabolism</keyword>
<keyword evidence="7 10" id="KW-0456">Lyase</keyword>
<dbReference type="InterPro" id="IPR005935">
    <property type="entry name" value="Mev_decarb"/>
</dbReference>
<dbReference type="NCBIfam" id="TIGR01240">
    <property type="entry name" value="mevDPdecarb"/>
    <property type="match status" value="1"/>
</dbReference>
<evidence type="ECO:0000256" key="1">
    <source>
        <dbReference type="ARBA" id="ARBA00008831"/>
    </source>
</evidence>
<dbReference type="EC" id="4.1.1.33" evidence="2"/>
<dbReference type="Pfam" id="PF22700">
    <property type="entry name" value="MVD-like_N"/>
    <property type="match status" value="1"/>
</dbReference>
<proteinExistence type="inferred from homology"/>
<dbReference type="Pfam" id="PF18376">
    <property type="entry name" value="MDD_C"/>
    <property type="match status" value="1"/>
</dbReference>
<dbReference type="PANTHER" id="PTHR10977:SF3">
    <property type="entry name" value="DIPHOSPHOMEVALONATE DECARBOXYLASE"/>
    <property type="match status" value="1"/>
</dbReference>
<dbReference type="Gene3D" id="3.30.70.890">
    <property type="entry name" value="GHMP kinase, C-terminal domain"/>
    <property type="match status" value="1"/>
</dbReference>
<protein>
    <recommendedName>
        <fullName evidence="2">diphosphomevalonate decarboxylase</fullName>
        <ecNumber evidence="2">4.1.1.33</ecNumber>
    </recommendedName>
</protein>
<evidence type="ECO:0000313" key="10">
    <source>
        <dbReference type="EMBL" id="HED11135.1"/>
    </source>
</evidence>
<dbReference type="InterPro" id="IPR029765">
    <property type="entry name" value="Mev_diP_decarb"/>
</dbReference>
<comment type="similarity">
    <text evidence="1">Belongs to the diphosphomevalonate decarboxylase family.</text>
</comment>
<evidence type="ECO:0000256" key="3">
    <source>
        <dbReference type="ARBA" id="ARBA00022516"/>
    </source>
</evidence>
<keyword evidence="3" id="KW-0444">Lipid biosynthesis</keyword>
<comment type="caution">
    <text evidence="10">The sequence shown here is derived from an EMBL/GenBank/DDBJ whole genome shotgun (WGS) entry which is preliminary data.</text>
</comment>
<dbReference type="SUPFAM" id="SSF54211">
    <property type="entry name" value="Ribosomal protein S5 domain 2-like"/>
    <property type="match status" value="1"/>
</dbReference>
<evidence type="ECO:0000256" key="2">
    <source>
        <dbReference type="ARBA" id="ARBA00012296"/>
    </source>
</evidence>
<dbReference type="Gene3D" id="3.30.230.10">
    <property type="match status" value="1"/>
</dbReference>
<keyword evidence="4" id="KW-0547">Nucleotide-binding</keyword>
<dbReference type="SUPFAM" id="SSF55060">
    <property type="entry name" value="GHMP Kinase, C-terminal domain"/>
    <property type="match status" value="1"/>
</dbReference>
<dbReference type="InterPro" id="IPR020568">
    <property type="entry name" value="Ribosomal_Su5_D2-typ_SF"/>
</dbReference>